<reference evidence="1 2" key="1">
    <citation type="journal article" date="2018" name="Evol. Lett.">
        <title>Horizontal gene cluster transfer increased hallucinogenic mushroom diversity.</title>
        <authorList>
            <person name="Reynolds H.T."/>
            <person name="Vijayakumar V."/>
            <person name="Gluck-Thaler E."/>
            <person name="Korotkin H.B."/>
            <person name="Matheny P.B."/>
            <person name="Slot J.C."/>
        </authorList>
    </citation>
    <scope>NUCLEOTIDE SEQUENCE [LARGE SCALE GENOMIC DNA]</scope>
    <source>
        <strain evidence="1 2">SRW20</strain>
    </source>
</reference>
<evidence type="ECO:0000313" key="2">
    <source>
        <dbReference type="Proteomes" id="UP000284706"/>
    </source>
</evidence>
<dbReference type="EMBL" id="NHYE01001426">
    <property type="protein sequence ID" value="PPQ95434.1"/>
    <property type="molecule type" value="Genomic_DNA"/>
</dbReference>
<proteinExistence type="predicted"/>
<evidence type="ECO:0000313" key="1">
    <source>
        <dbReference type="EMBL" id="PPQ95434.1"/>
    </source>
</evidence>
<dbReference type="Proteomes" id="UP000284706">
    <property type="component" value="Unassembled WGS sequence"/>
</dbReference>
<dbReference type="InParanoid" id="A0A409XXD2"/>
<protein>
    <submittedName>
        <fullName evidence="1">Uncharacterized protein</fullName>
    </submittedName>
</protein>
<keyword evidence="2" id="KW-1185">Reference proteome</keyword>
<sequence>MSNVWDARLGRIRQGLIGYLSARRVLPADYAVVPEGYYVAVPPRGEIGAFWPLDNLRVFADNAIKNTADRRAYFNWTPALYHKFCSLPKDAQYQLYGIFEALARTLYFQHQRARRQQVSTADMQELETWVNAMGVNGP</sequence>
<gene>
    <name evidence="1" type="ORF">CVT26_008454</name>
</gene>
<organism evidence="1 2">
    <name type="scientific">Gymnopilus dilepis</name>
    <dbReference type="NCBI Taxonomy" id="231916"/>
    <lineage>
        <taxon>Eukaryota</taxon>
        <taxon>Fungi</taxon>
        <taxon>Dikarya</taxon>
        <taxon>Basidiomycota</taxon>
        <taxon>Agaricomycotina</taxon>
        <taxon>Agaricomycetes</taxon>
        <taxon>Agaricomycetidae</taxon>
        <taxon>Agaricales</taxon>
        <taxon>Agaricineae</taxon>
        <taxon>Hymenogastraceae</taxon>
        <taxon>Gymnopilus</taxon>
    </lineage>
</organism>
<accession>A0A409XXD2</accession>
<name>A0A409XXD2_9AGAR</name>
<dbReference type="AlphaFoldDB" id="A0A409XXD2"/>
<comment type="caution">
    <text evidence="1">The sequence shown here is derived from an EMBL/GenBank/DDBJ whole genome shotgun (WGS) entry which is preliminary data.</text>
</comment>